<dbReference type="NCBIfam" id="TIGR03848">
    <property type="entry name" value="MSMEG_4193"/>
    <property type="match status" value="1"/>
</dbReference>
<organism evidence="2 3">
    <name type="scientific">Luteipulveratus mongoliensis</name>
    <dbReference type="NCBI Taxonomy" id="571913"/>
    <lineage>
        <taxon>Bacteria</taxon>
        <taxon>Bacillati</taxon>
        <taxon>Actinomycetota</taxon>
        <taxon>Actinomycetes</taxon>
        <taxon>Micrococcales</taxon>
        <taxon>Dermacoccaceae</taxon>
        <taxon>Luteipulveratus</taxon>
    </lineage>
</organism>
<dbReference type="OrthoDB" id="4120859at2"/>
<dbReference type="PANTHER" id="PTHR48100">
    <property type="entry name" value="BROAD-SPECIFICITY PHOSPHATASE YOR283W-RELATED"/>
    <property type="match status" value="1"/>
</dbReference>
<gene>
    <name evidence="2" type="ORF">VV02_16050</name>
</gene>
<dbReference type="Gene3D" id="3.40.50.1240">
    <property type="entry name" value="Phosphoglycerate mutase-like"/>
    <property type="match status" value="1"/>
</dbReference>
<dbReference type="InterPro" id="IPR050275">
    <property type="entry name" value="PGM_Phosphatase"/>
</dbReference>
<evidence type="ECO:0000313" key="2">
    <source>
        <dbReference type="EMBL" id="AKU18992.1"/>
    </source>
</evidence>
<accession>A0A0K1JQJ0</accession>
<reference evidence="2 3" key="1">
    <citation type="submission" date="2015-03" db="EMBL/GenBank/DDBJ databases">
        <title>Luteipulveratus halotolerans sp. nov., a novel actinobacterium (Dermacoccaceae) from Sarawak, Malaysia.</title>
        <authorList>
            <person name="Juboi H."/>
            <person name="Basik A."/>
            <person name="Shamsul S.S."/>
            <person name="Arnold P."/>
            <person name="Schmitt E.K."/>
            <person name="Sanglier J.-J."/>
            <person name="Yeo T."/>
        </authorList>
    </citation>
    <scope>NUCLEOTIDE SEQUENCE [LARGE SCALE GENOMIC DNA]</scope>
    <source>
        <strain evidence="2 3">MN07-A0370</strain>
    </source>
</reference>
<evidence type="ECO:0000313" key="3">
    <source>
        <dbReference type="Proteomes" id="UP000066480"/>
    </source>
</evidence>
<keyword evidence="3" id="KW-1185">Reference proteome</keyword>
<dbReference type="PANTHER" id="PTHR48100:SF2">
    <property type="entry name" value="CONSERVED PROTEIN"/>
    <property type="match status" value="1"/>
</dbReference>
<proteinExistence type="predicted"/>
<evidence type="ECO:0000256" key="1">
    <source>
        <dbReference type="SAM" id="MobiDB-lite"/>
    </source>
</evidence>
<name>A0A0K1JQJ0_9MICO</name>
<dbReference type="EMBL" id="CP011112">
    <property type="protein sequence ID" value="AKU18992.1"/>
    <property type="molecule type" value="Genomic_DNA"/>
</dbReference>
<dbReference type="STRING" id="571913.VV02_16050"/>
<sequence>MPTVLLIRHGRTTANTSGVLAGWSEGVGLDDTGQQQVEGVAQRLHDLPLVRLVSSPLQRCRETASALVSGRELEVVTEDGLGECRYGAWTGHSIKDLAQEPLWKIVQQQPSAVTFPPSPDFENESMAQMQARAVAAVRRIDAQVEAEHGARAVWAAISHGDIIKAVLADALGTHLDLFQRITVNPASVSAVRYTESRPFVVRTNDNGASIEDLRPPTEEQARASDATPGGETGAAD</sequence>
<dbReference type="InterPro" id="IPR013078">
    <property type="entry name" value="His_Pase_superF_clade-1"/>
</dbReference>
<dbReference type="GO" id="GO:0016791">
    <property type="term" value="F:phosphatase activity"/>
    <property type="evidence" value="ECO:0007669"/>
    <property type="project" value="TreeGrafter"/>
</dbReference>
<dbReference type="SUPFAM" id="SSF53254">
    <property type="entry name" value="Phosphoglycerate mutase-like"/>
    <property type="match status" value="1"/>
</dbReference>
<dbReference type="PATRIC" id="fig|571913.6.peg.3258"/>
<dbReference type="RefSeq" id="WP_052597107.1">
    <property type="nucleotide sequence ID" value="NZ_CP011112.1"/>
</dbReference>
<dbReference type="Pfam" id="PF00300">
    <property type="entry name" value="His_Phos_1"/>
    <property type="match status" value="1"/>
</dbReference>
<dbReference type="Proteomes" id="UP000066480">
    <property type="component" value="Chromosome"/>
</dbReference>
<dbReference type="GO" id="GO:0005737">
    <property type="term" value="C:cytoplasm"/>
    <property type="evidence" value="ECO:0007669"/>
    <property type="project" value="TreeGrafter"/>
</dbReference>
<feature type="region of interest" description="Disordered" evidence="1">
    <location>
        <begin position="204"/>
        <end position="236"/>
    </location>
</feature>
<dbReference type="InterPro" id="IPR022492">
    <property type="entry name" value="Phosphomutase_MSMEG4193_put"/>
</dbReference>
<dbReference type="InterPro" id="IPR029033">
    <property type="entry name" value="His_PPase_superfam"/>
</dbReference>
<dbReference type="SMART" id="SM00855">
    <property type="entry name" value="PGAM"/>
    <property type="match status" value="1"/>
</dbReference>
<dbReference type="AlphaFoldDB" id="A0A0K1JQJ0"/>
<protein>
    <submittedName>
        <fullName evidence="2">Phosphoglycerate mutase</fullName>
    </submittedName>
</protein>
<feature type="compositionally biased region" description="Basic and acidic residues" evidence="1">
    <location>
        <begin position="211"/>
        <end position="222"/>
    </location>
</feature>
<dbReference type="KEGG" id="lmoi:VV02_16050"/>
<dbReference type="CDD" id="cd07067">
    <property type="entry name" value="HP_PGM_like"/>
    <property type="match status" value="1"/>
</dbReference>